<dbReference type="GO" id="GO:0003682">
    <property type="term" value="F:chromatin binding"/>
    <property type="evidence" value="ECO:0007669"/>
    <property type="project" value="TreeGrafter"/>
</dbReference>
<feature type="coiled-coil region" evidence="4">
    <location>
        <begin position="96"/>
        <end position="130"/>
    </location>
</feature>
<feature type="compositionally biased region" description="Polar residues" evidence="5">
    <location>
        <begin position="360"/>
        <end position="369"/>
    </location>
</feature>
<comment type="similarity">
    <text evidence="3">Belongs to the RNA polymerase II subunit 5-mediating protein family.</text>
</comment>
<accession>A0A8J4GAN3</accession>
<keyword evidence="4" id="KW-0175">Coiled coil</keyword>
<feature type="compositionally biased region" description="Acidic residues" evidence="5">
    <location>
        <begin position="220"/>
        <end position="229"/>
    </location>
</feature>
<dbReference type="InterPro" id="IPR004127">
    <property type="entry name" value="Prefoldin_subunit_alpha"/>
</dbReference>
<evidence type="ECO:0000256" key="2">
    <source>
        <dbReference type="ARBA" id="ARBA00023242"/>
    </source>
</evidence>
<dbReference type="InterPro" id="IPR052255">
    <property type="entry name" value="RNA_pol_II_subunit5-mediator"/>
</dbReference>
<feature type="region of interest" description="Disordered" evidence="5">
    <location>
        <begin position="150"/>
        <end position="197"/>
    </location>
</feature>
<dbReference type="PANTHER" id="PTHR15111">
    <property type="entry name" value="RNA POLYMERASE II SUBUNIT 5-MEDIATING PROTEIN NNX3"/>
    <property type="match status" value="1"/>
</dbReference>
<dbReference type="GO" id="GO:0019212">
    <property type="term" value="F:phosphatase inhibitor activity"/>
    <property type="evidence" value="ECO:0007669"/>
    <property type="project" value="TreeGrafter"/>
</dbReference>
<feature type="region of interest" description="Disordered" evidence="5">
    <location>
        <begin position="347"/>
        <end position="468"/>
    </location>
</feature>
<dbReference type="GO" id="GO:0005634">
    <property type="term" value="C:nucleus"/>
    <property type="evidence" value="ECO:0007669"/>
    <property type="project" value="UniProtKB-SubCell"/>
</dbReference>
<feature type="region of interest" description="Disordered" evidence="5">
    <location>
        <begin position="507"/>
        <end position="527"/>
    </location>
</feature>
<evidence type="ECO:0000313" key="6">
    <source>
        <dbReference type="EMBL" id="GIM03330.1"/>
    </source>
</evidence>
<evidence type="ECO:0000256" key="3">
    <source>
        <dbReference type="ARBA" id="ARBA00038295"/>
    </source>
</evidence>
<feature type="region of interest" description="Disordered" evidence="5">
    <location>
        <begin position="209"/>
        <end position="241"/>
    </location>
</feature>
<dbReference type="InterPro" id="IPR009053">
    <property type="entry name" value="Prefoldin"/>
</dbReference>
<feature type="compositionally biased region" description="Basic and acidic residues" evidence="5">
    <location>
        <begin position="230"/>
        <end position="240"/>
    </location>
</feature>
<protein>
    <submittedName>
        <fullName evidence="6">Uncharacterized protein</fullName>
    </submittedName>
</protein>
<dbReference type="GO" id="GO:0003714">
    <property type="term" value="F:transcription corepressor activity"/>
    <property type="evidence" value="ECO:0007669"/>
    <property type="project" value="TreeGrafter"/>
</dbReference>
<name>A0A8J4GAN3_9CHLO</name>
<feature type="compositionally biased region" description="Basic and acidic residues" evidence="5">
    <location>
        <begin position="166"/>
        <end position="191"/>
    </location>
</feature>
<dbReference type="GO" id="GO:0009409">
    <property type="term" value="P:response to cold"/>
    <property type="evidence" value="ECO:0007669"/>
    <property type="project" value="UniProtKB-ARBA"/>
</dbReference>
<comment type="subcellular location">
    <subcellularLocation>
        <location evidence="1">Nucleus</location>
    </subcellularLocation>
</comment>
<dbReference type="GO" id="GO:0000122">
    <property type="term" value="P:negative regulation of transcription by RNA polymerase II"/>
    <property type="evidence" value="ECO:0007669"/>
    <property type="project" value="TreeGrafter"/>
</dbReference>
<reference evidence="6" key="1">
    <citation type="journal article" date="2021" name="Proc. Natl. Acad. Sci. U.S.A.">
        <title>Three genomes in the algal genus Volvox reveal the fate of a haploid sex-determining region after a transition to homothallism.</title>
        <authorList>
            <person name="Yamamoto K."/>
            <person name="Hamaji T."/>
            <person name="Kawai-Toyooka H."/>
            <person name="Matsuzaki R."/>
            <person name="Takahashi F."/>
            <person name="Nishimura Y."/>
            <person name="Kawachi M."/>
            <person name="Noguchi H."/>
            <person name="Minakuchi Y."/>
            <person name="Umen J.G."/>
            <person name="Toyoda A."/>
            <person name="Nozaki H."/>
        </authorList>
    </citation>
    <scope>NUCLEOTIDE SEQUENCE</scope>
    <source>
        <strain evidence="6">NIES-3785</strain>
    </source>
</reference>
<keyword evidence="2" id="KW-0539">Nucleus</keyword>
<dbReference type="SUPFAM" id="SSF46579">
    <property type="entry name" value="Prefoldin"/>
    <property type="match status" value="1"/>
</dbReference>
<dbReference type="CDD" id="cd23159">
    <property type="entry name" value="Prefoldin_URI1"/>
    <property type="match status" value="1"/>
</dbReference>
<proteinExistence type="inferred from homology"/>
<dbReference type="GO" id="GO:0006457">
    <property type="term" value="P:protein folding"/>
    <property type="evidence" value="ECO:0007669"/>
    <property type="project" value="UniProtKB-ARBA"/>
</dbReference>
<feature type="compositionally biased region" description="Polar residues" evidence="5">
    <location>
        <begin position="440"/>
        <end position="453"/>
    </location>
</feature>
<dbReference type="AlphaFoldDB" id="A0A8J4GAN3"/>
<evidence type="ECO:0000256" key="4">
    <source>
        <dbReference type="SAM" id="Coils"/>
    </source>
</evidence>
<organism evidence="6 7">
    <name type="scientific">Volvox reticuliferus</name>
    <dbReference type="NCBI Taxonomy" id="1737510"/>
    <lineage>
        <taxon>Eukaryota</taxon>
        <taxon>Viridiplantae</taxon>
        <taxon>Chlorophyta</taxon>
        <taxon>core chlorophytes</taxon>
        <taxon>Chlorophyceae</taxon>
        <taxon>CS clade</taxon>
        <taxon>Chlamydomonadales</taxon>
        <taxon>Volvocaceae</taxon>
        <taxon>Volvox</taxon>
    </lineage>
</organism>
<evidence type="ECO:0000256" key="1">
    <source>
        <dbReference type="ARBA" id="ARBA00004123"/>
    </source>
</evidence>
<evidence type="ECO:0000256" key="5">
    <source>
        <dbReference type="SAM" id="MobiDB-lite"/>
    </source>
</evidence>
<dbReference type="PANTHER" id="PTHR15111:SF0">
    <property type="entry name" value="UNCONVENTIONAL PREFOLDIN RPB5 INTERACTOR 1"/>
    <property type="match status" value="1"/>
</dbReference>
<evidence type="ECO:0000313" key="7">
    <source>
        <dbReference type="Proteomes" id="UP000722791"/>
    </source>
</evidence>
<dbReference type="Proteomes" id="UP000722791">
    <property type="component" value="Unassembled WGS sequence"/>
</dbReference>
<dbReference type="Pfam" id="PF02996">
    <property type="entry name" value="Prefoldin"/>
    <property type="match status" value="1"/>
</dbReference>
<comment type="caution">
    <text evidence="6">The sequence shown here is derived from an EMBL/GenBank/DDBJ whole genome shotgun (WGS) entry which is preliminary data.</text>
</comment>
<dbReference type="EMBL" id="BNCQ01000013">
    <property type="protein sequence ID" value="GIM03330.1"/>
    <property type="molecule type" value="Genomic_DNA"/>
</dbReference>
<gene>
    <name evidence="6" type="ORF">Vretimale_8078</name>
</gene>
<sequence>MSQELKAYLAAMQDEARQEKADVAAIQGSVDEVARVRQLLRRFPDKVRHKAMIPFGKHAFFEGELIHTNEFLVGLGCDLRLEASARQADGVLGRRQERAEAALNQARQQLEELQSRVEELSATLSNEDGEALVDIRQDFEESEALLASAQVPPQAVASMTAAPLERSADRVDTTIDRGKDAAQAGDRRGDVEAGDDDDRIFARLAELERLEAEEGSGGGEEGDGVGDFEGESKGERDRGEGIATEGELWRGLQRAAALTAAAGPAAAQPGPGSGVAQVGLASGHISGSLGSVAVPSVSSPLATKATKAAAVPGAKRMACTPLKKGFLLGGGEGGRRAATAAAAEAAGPGARAGSVRGAQATGNVTSSIGTVPLEGSSGTGRGSGADAGASRRVTFADESLPGPANDGSGAGFRQMLNAPGEPHHQQGGGGVPRVRPALKQGTSSVELAGQQATGERAPCVGDREGSGLRPGAAQVAALEDGGDAAMAMARAREEAFTGIIRERVSESTVEGSGNAGSGGTASSEMAQFANASGGETIAPKRVSKFKDSSVWGILISKV</sequence>
<dbReference type="Gene3D" id="1.10.287.370">
    <property type="match status" value="1"/>
</dbReference>